<keyword evidence="4" id="KW-0472">Membrane</keyword>
<keyword evidence="4" id="KW-1133">Transmembrane helix</keyword>
<keyword evidence="6" id="KW-1185">Reference proteome</keyword>
<dbReference type="EMBL" id="CAJVCH010571403">
    <property type="protein sequence ID" value="CAG7837425.1"/>
    <property type="molecule type" value="Genomic_DNA"/>
</dbReference>
<evidence type="ECO:0000256" key="1">
    <source>
        <dbReference type="ARBA" id="ARBA00004651"/>
    </source>
</evidence>
<dbReference type="InterPro" id="IPR000425">
    <property type="entry name" value="MIP"/>
</dbReference>
<dbReference type="PROSITE" id="PS00221">
    <property type="entry name" value="MIP"/>
    <property type="match status" value="1"/>
</dbReference>
<comment type="subcellular location">
    <subcellularLocation>
        <location evidence="1">Cell membrane</location>
        <topology evidence="1">Multi-pass membrane protein</topology>
    </subcellularLocation>
</comment>
<feature type="transmembrane region" description="Helical" evidence="4">
    <location>
        <begin position="233"/>
        <end position="254"/>
    </location>
</feature>
<name>A0A8J2MEL7_9HEXA</name>
<comment type="caution">
    <text evidence="5">The sequence shown here is derived from an EMBL/GenBank/DDBJ whole genome shotgun (WGS) entry which is preliminary data.</text>
</comment>
<feature type="transmembrane region" description="Helical" evidence="4">
    <location>
        <begin position="21"/>
        <end position="47"/>
    </location>
</feature>
<dbReference type="InterPro" id="IPR022357">
    <property type="entry name" value="MIP_CS"/>
</dbReference>
<dbReference type="InterPro" id="IPR034294">
    <property type="entry name" value="Aquaporin_transptr"/>
</dbReference>
<dbReference type="AlphaFoldDB" id="A0A8J2MEL7"/>
<evidence type="ECO:0000256" key="4">
    <source>
        <dbReference type="SAM" id="Phobius"/>
    </source>
</evidence>
<reference evidence="5" key="1">
    <citation type="submission" date="2021-06" db="EMBL/GenBank/DDBJ databases">
        <authorList>
            <person name="Hodson N. C."/>
            <person name="Mongue J. A."/>
            <person name="Jaron S. K."/>
        </authorList>
    </citation>
    <scope>NUCLEOTIDE SEQUENCE</scope>
</reference>
<evidence type="ECO:0000256" key="3">
    <source>
        <dbReference type="ARBA" id="ARBA00022475"/>
    </source>
</evidence>
<dbReference type="CDD" id="cd00333">
    <property type="entry name" value="MIP"/>
    <property type="match status" value="1"/>
</dbReference>
<protein>
    <recommendedName>
        <fullName evidence="7">Aquaporin</fullName>
    </recommendedName>
</protein>
<dbReference type="GO" id="GO:0015267">
    <property type="term" value="F:channel activity"/>
    <property type="evidence" value="ECO:0007669"/>
    <property type="project" value="InterPro"/>
</dbReference>
<feature type="transmembrane region" description="Helical" evidence="4">
    <location>
        <begin position="190"/>
        <end position="213"/>
    </location>
</feature>
<keyword evidence="4" id="KW-0812">Transmembrane</keyword>
<dbReference type="PANTHER" id="PTHR19139">
    <property type="entry name" value="AQUAPORIN TRANSPORTER"/>
    <property type="match status" value="1"/>
</dbReference>
<feature type="transmembrane region" description="Helical" evidence="4">
    <location>
        <begin position="59"/>
        <end position="81"/>
    </location>
</feature>
<feature type="transmembrane region" description="Helical" evidence="4">
    <location>
        <begin position="160"/>
        <end position="178"/>
    </location>
</feature>
<dbReference type="OrthoDB" id="3222at2759"/>
<comment type="similarity">
    <text evidence="2">Belongs to the MIP/aquaporin (TC 1.A.8) family.</text>
</comment>
<evidence type="ECO:0000313" key="6">
    <source>
        <dbReference type="Proteomes" id="UP000708208"/>
    </source>
</evidence>
<gene>
    <name evidence="5" type="ORF">AFUS01_LOCUS46542</name>
</gene>
<sequence>MGQKVDDIVGLSELKESRVPLIKALVAEFIGTLFLVFMGCGAAVAGLNNQTANPGGTLSSAFIVQVALTFGLVVASVAQAIGHVSGGHINPAVTLGVMVAGQMSILRGVLYMVAQYLGGIAGAGLLRVATPSAGTGGFTAAAQGLGGNALQSGVSPGQGVLVEAMVTFLLVIVVFGCCDSRRDDVKGSVPLAIGLTVGISHLVAIGFTGTGMNPARSLGPAVINPSANFHDNLWVYFVGPYVGGAAAGILYSVLFKARGTSESVDF</sequence>
<proteinExistence type="inferred from homology"/>
<evidence type="ECO:0008006" key="7">
    <source>
        <dbReference type="Google" id="ProtNLM"/>
    </source>
</evidence>
<dbReference type="NCBIfam" id="TIGR00861">
    <property type="entry name" value="MIP"/>
    <property type="match status" value="1"/>
</dbReference>
<dbReference type="PANTHER" id="PTHR19139:SF199">
    <property type="entry name" value="MIP17260P"/>
    <property type="match status" value="1"/>
</dbReference>
<keyword evidence="3" id="KW-1003">Cell membrane</keyword>
<accession>A0A8J2MEL7</accession>
<evidence type="ECO:0000256" key="2">
    <source>
        <dbReference type="ARBA" id="ARBA00006175"/>
    </source>
</evidence>
<evidence type="ECO:0000313" key="5">
    <source>
        <dbReference type="EMBL" id="CAG7837425.1"/>
    </source>
</evidence>
<organism evidence="5 6">
    <name type="scientific">Allacma fusca</name>
    <dbReference type="NCBI Taxonomy" id="39272"/>
    <lineage>
        <taxon>Eukaryota</taxon>
        <taxon>Metazoa</taxon>
        <taxon>Ecdysozoa</taxon>
        <taxon>Arthropoda</taxon>
        <taxon>Hexapoda</taxon>
        <taxon>Collembola</taxon>
        <taxon>Symphypleona</taxon>
        <taxon>Sminthuridae</taxon>
        <taxon>Allacma</taxon>
    </lineage>
</organism>
<dbReference type="GO" id="GO:0005886">
    <property type="term" value="C:plasma membrane"/>
    <property type="evidence" value="ECO:0007669"/>
    <property type="project" value="UniProtKB-SubCell"/>
</dbReference>
<dbReference type="Proteomes" id="UP000708208">
    <property type="component" value="Unassembled WGS sequence"/>
</dbReference>
<dbReference type="Pfam" id="PF00230">
    <property type="entry name" value="MIP"/>
    <property type="match status" value="1"/>
</dbReference>